<reference evidence="3 5" key="2">
    <citation type="submission" date="2016-10" db="EMBL/GenBank/DDBJ databases">
        <authorList>
            <person name="de Groot N.N."/>
        </authorList>
    </citation>
    <scope>NUCLEOTIDE SEQUENCE [LARGE SCALE GENOMIC DNA]</scope>
    <source>
        <strain evidence="3 5">DSM 2895</strain>
    </source>
</reference>
<dbReference type="EMBL" id="LGUG01000004">
    <property type="protein sequence ID" value="KON96738.1"/>
    <property type="molecule type" value="Genomic_DNA"/>
</dbReference>
<accession>A0A0D1Y6V3</accession>
<dbReference type="SUPFAM" id="SSF50199">
    <property type="entry name" value="Staphylococcal nuclease"/>
    <property type="match status" value="1"/>
</dbReference>
<feature type="domain" description="TNase-like" evidence="1">
    <location>
        <begin position="37"/>
        <end position="153"/>
    </location>
</feature>
<evidence type="ECO:0000313" key="2">
    <source>
        <dbReference type="EMBL" id="KON96738.1"/>
    </source>
</evidence>
<evidence type="ECO:0000313" key="4">
    <source>
        <dbReference type="Proteomes" id="UP000037269"/>
    </source>
</evidence>
<name>A0A0D1Y6V3_ANEMI</name>
<dbReference type="OrthoDB" id="2680497at2"/>
<dbReference type="InterPro" id="IPR035437">
    <property type="entry name" value="SNase_OB-fold_sf"/>
</dbReference>
<gene>
    <name evidence="2" type="ORF">AF333_15895</name>
    <name evidence="3" type="ORF">SAMN04487909_11898</name>
</gene>
<evidence type="ECO:0000313" key="5">
    <source>
        <dbReference type="Proteomes" id="UP000182836"/>
    </source>
</evidence>
<evidence type="ECO:0000259" key="1">
    <source>
        <dbReference type="SMART" id="SM00318"/>
    </source>
</evidence>
<sequence>MFRPHDTVFLFWFLCFFSLFYMYSDDIGIKKEEKPDGTVTAYVYKVTKDNRILATIKGKTYSICMQGVTISGGSDARRFLKEKVIGQQIELEYDEQARDQRGNIIAYVWLGTEMLNRTMLEKGYAHTVPTLQQTRYIDDFQRRQEQAGQKQSARNSSERFSYFMRTFSHAIA</sequence>
<organism evidence="2 4">
    <name type="scientific">Aneurinibacillus migulanus</name>
    <name type="common">Bacillus migulanus</name>
    <dbReference type="NCBI Taxonomy" id="47500"/>
    <lineage>
        <taxon>Bacteria</taxon>
        <taxon>Bacillati</taxon>
        <taxon>Bacillota</taxon>
        <taxon>Bacilli</taxon>
        <taxon>Bacillales</taxon>
        <taxon>Paenibacillaceae</taxon>
        <taxon>Aneurinibacillus group</taxon>
        <taxon>Aneurinibacillus</taxon>
    </lineage>
</organism>
<dbReference type="PATRIC" id="fig|47500.12.peg.5564"/>
<dbReference type="InterPro" id="IPR016071">
    <property type="entry name" value="Staphylococal_nuclease_OB-fold"/>
</dbReference>
<dbReference type="Proteomes" id="UP000037269">
    <property type="component" value="Unassembled WGS sequence"/>
</dbReference>
<keyword evidence="4" id="KW-1185">Reference proteome</keyword>
<evidence type="ECO:0000313" key="3">
    <source>
        <dbReference type="EMBL" id="SDJ47340.1"/>
    </source>
</evidence>
<protein>
    <submittedName>
        <fullName evidence="3">Nuclease homologue</fullName>
    </submittedName>
</protein>
<dbReference type="SMART" id="SM00318">
    <property type="entry name" value="SNc"/>
    <property type="match status" value="1"/>
</dbReference>
<dbReference type="STRING" id="47500.AF333_15895"/>
<dbReference type="Pfam" id="PF00565">
    <property type="entry name" value="SNase"/>
    <property type="match status" value="1"/>
</dbReference>
<dbReference type="Gene3D" id="2.40.50.90">
    <property type="match status" value="1"/>
</dbReference>
<dbReference type="GeneID" id="42306651"/>
<dbReference type="RefSeq" id="WP_043063485.1">
    <property type="nucleotide sequence ID" value="NZ_BJOA01000258.1"/>
</dbReference>
<dbReference type="Proteomes" id="UP000182836">
    <property type="component" value="Unassembled WGS sequence"/>
</dbReference>
<dbReference type="EMBL" id="FNED01000018">
    <property type="protein sequence ID" value="SDJ47340.1"/>
    <property type="molecule type" value="Genomic_DNA"/>
</dbReference>
<dbReference type="AlphaFoldDB" id="A0A0D1Y6V3"/>
<reference evidence="2 4" key="1">
    <citation type="submission" date="2015-07" db="EMBL/GenBank/DDBJ databases">
        <title>Fjat-14205 dsm 2895.</title>
        <authorList>
            <person name="Liu B."/>
            <person name="Wang J."/>
            <person name="Zhu Y."/>
            <person name="Liu G."/>
            <person name="Chen Q."/>
            <person name="Chen Z."/>
            <person name="Lan J."/>
            <person name="Che J."/>
            <person name="Ge C."/>
            <person name="Shi H."/>
            <person name="Pan Z."/>
            <person name="Liu X."/>
        </authorList>
    </citation>
    <scope>NUCLEOTIDE SEQUENCE [LARGE SCALE GENOMIC DNA]</scope>
    <source>
        <strain evidence="2 4">DSM 2895</strain>
    </source>
</reference>
<proteinExistence type="predicted"/>